<organism evidence="2 3">
    <name type="scientific">Gordonia crocea</name>
    <dbReference type="NCBI Taxonomy" id="589162"/>
    <lineage>
        <taxon>Bacteria</taxon>
        <taxon>Bacillati</taxon>
        <taxon>Actinomycetota</taxon>
        <taxon>Actinomycetes</taxon>
        <taxon>Mycobacteriales</taxon>
        <taxon>Gordoniaceae</taxon>
        <taxon>Gordonia</taxon>
    </lineage>
</organism>
<dbReference type="InterPro" id="IPR052336">
    <property type="entry name" value="MlaD_Phospholipid_Transporter"/>
</dbReference>
<dbReference type="AlphaFoldDB" id="A0A7M3SVP3"/>
<dbReference type="EMBL" id="BJOU01000001">
    <property type="protein sequence ID" value="GED96717.1"/>
    <property type="molecule type" value="Genomic_DNA"/>
</dbReference>
<evidence type="ECO:0000313" key="2">
    <source>
        <dbReference type="EMBL" id="GED96717.1"/>
    </source>
</evidence>
<dbReference type="Proteomes" id="UP000444980">
    <property type="component" value="Unassembled WGS sequence"/>
</dbReference>
<feature type="domain" description="Mce/MlaD" evidence="1">
    <location>
        <begin position="37"/>
        <end position="110"/>
    </location>
</feature>
<proteinExistence type="predicted"/>
<dbReference type="RefSeq" id="WP_161926148.1">
    <property type="nucleotide sequence ID" value="NZ_BJOU01000001.1"/>
</dbReference>
<name>A0A7M3SVP3_9ACTN</name>
<evidence type="ECO:0000259" key="1">
    <source>
        <dbReference type="Pfam" id="PF02470"/>
    </source>
</evidence>
<dbReference type="OrthoDB" id="4371474at2"/>
<dbReference type="PANTHER" id="PTHR33371:SF16">
    <property type="entry name" value="MCE-FAMILY PROTEIN MCE3F"/>
    <property type="match status" value="1"/>
</dbReference>
<dbReference type="PANTHER" id="PTHR33371">
    <property type="entry name" value="INTERMEMBRANE PHOSPHOLIPID TRANSPORT SYSTEM BINDING PROTEIN MLAD-RELATED"/>
    <property type="match status" value="1"/>
</dbReference>
<protein>
    <submittedName>
        <fullName evidence="2">Putative Mce family protein</fullName>
    </submittedName>
</protein>
<evidence type="ECO:0000313" key="3">
    <source>
        <dbReference type="Proteomes" id="UP000444980"/>
    </source>
</evidence>
<gene>
    <name evidence="2" type="ORF">nbrc107697_07560</name>
</gene>
<sequence length="315" mass="33414">MKLPAPVTLLLLAIITALGSVYMAFGVLGYNPAKSSSTLTVLMPSSGGLMNTSLVSLRGAHVGKVLSIAEAEDGLRVRITVDASAKIPVDSTVRVANLSAAGEQYMDFQPAALDPPFLADGAVVPADQVKPGTTVGEALAKLDAFTNAISADSLNTLITTMRGGFAGREQDFEKVIRATSMFGQLLTDKAAELRQLYRNLQTLGDRFAGYGPLVSRAAGDIGAAIPDVLFIVAQFERYSHVGEKVWKDPIGPLIDKLTGYCAKLCPDFALIASILGPYTKLVRPIRVDITELLRAAKMVFPGDGTAHVAVMRPPR</sequence>
<accession>A0A7M3SVP3</accession>
<comment type="caution">
    <text evidence="2">The sequence shown here is derived from an EMBL/GenBank/DDBJ whole genome shotgun (WGS) entry which is preliminary data.</text>
</comment>
<dbReference type="GO" id="GO:0005576">
    <property type="term" value="C:extracellular region"/>
    <property type="evidence" value="ECO:0007669"/>
    <property type="project" value="TreeGrafter"/>
</dbReference>
<reference evidence="3" key="1">
    <citation type="submission" date="2019-06" db="EMBL/GenBank/DDBJ databases">
        <title>Gordonia isolated from sludge of a wastewater treatment plant.</title>
        <authorList>
            <person name="Tamura T."/>
            <person name="Aoyama K."/>
            <person name="Kang Y."/>
            <person name="Saito S."/>
            <person name="Akiyama N."/>
            <person name="Yazawa K."/>
            <person name="Gonoi T."/>
            <person name="Mikami Y."/>
        </authorList>
    </citation>
    <scope>NUCLEOTIDE SEQUENCE [LARGE SCALE GENOMIC DNA]</scope>
    <source>
        <strain evidence="3">NBRC 107697</strain>
    </source>
</reference>
<keyword evidence="3" id="KW-1185">Reference proteome</keyword>
<dbReference type="InterPro" id="IPR003399">
    <property type="entry name" value="Mce/MlaD"/>
</dbReference>
<dbReference type="Pfam" id="PF02470">
    <property type="entry name" value="MlaD"/>
    <property type="match status" value="1"/>
</dbReference>